<sequence length="447" mass="49010">MTDDREKAPTGTVTESGTPRTRLEQILSQRHLTVDQFRAHYERAAGEVLSARQAYRWVAGALKNMPYPRAQAVLERMFGEPATRLLGPPYGHPPPPGARIIDARHHEQHRWQEQLIAVGAERARAFLIKAEAVNVGSESLDQLTDDVRRLTRAYPLEPLEVLLSDIVETQAQAFTLLEGRQRPEHTRDLYLLAGVVSGLMAKASHDLGSSHDALTQARTAHVCADQAGHDGLRAWTRGLQSMICYWAGRLDEAVRYAEQGSTIASRGRGTSSVWLLANRARASAALGRMADARTSIAEASESREHVQPDEMDDLGGLCTFARPRQLYYAADALRWGGVEDAASTEQQALEALDAYQNASEDEYAFSDEAGARCALAVARIELAEIDGAFEALAPVLQLPPARRIHGIVSSVNFVKQSLGTLDHDTHLVAELSDATQEFGTNRLALPK</sequence>
<protein>
    <recommendedName>
        <fullName evidence="3">XRE family transcriptional regulator</fullName>
    </recommendedName>
</protein>
<organism evidence="1 2">
    <name type="scientific">Pseudonocardia eucalypti</name>
    <dbReference type="NCBI Taxonomy" id="648755"/>
    <lineage>
        <taxon>Bacteria</taxon>
        <taxon>Bacillati</taxon>
        <taxon>Actinomycetota</taxon>
        <taxon>Actinomycetes</taxon>
        <taxon>Pseudonocardiales</taxon>
        <taxon>Pseudonocardiaceae</taxon>
        <taxon>Pseudonocardia</taxon>
    </lineage>
</organism>
<keyword evidence="2" id="KW-1185">Reference proteome</keyword>
<reference evidence="2" key="1">
    <citation type="journal article" date="2019" name="Int. J. Syst. Evol. Microbiol.">
        <title>The Global Catalogue of Microorganisms (GCM) 10K type strain sequencing project: providing services to taxonomists for standard genome sequencing and annotation.</title>
        <authorList>
            <consortium name="The Broad Institute Genomics Platform"/>
            <consortium name="The Broad Institute Genome Sequencing Center for Infectious Disease"/>
            <person name="Wu L."/>
            <person name="Ma J."/>
        </authorList>
    </citation>
    <scope>NUCLEOTIDE SEQUENCE [LARGE SCALE GENOMIC DNA]</scope>
    <source>
        <strain evidence="2">JCM 18303</strain>
    </source>
</reference>
<evidence type="ECO:0000313" key="1">
    <source>
        <dbReference type="EMBL" id="GAA5151757.1"/>
    </source>
</evidence>
<dbReference type="SUPFAM" id="SSF48452">
    <property type="entry name" value="TPR-like"/>
    <property type="match status" value="1"/>
</dbReference>
<evidence type="ECO:0000313" key="2">
    <source>
        <dbReference type="Proteomes" id="UP001428817"/>
    </source>
</evidence>
<dbReference type="Proteomes" id="UP001428817">
    <property type="component" value="Unassembled WGS sequence"/>
</dbReference>
<gene>
    <name evidence="1" type="ORF">GCM10023321_19340</name>
</gene>
<dbReference type="RefSeq" id="WP_185066612.1">
    <property type="nucleotide sequence ID" value="NZ_BAABJP010000007.1"/>
</dbReference>
<comment type="caution">
    <text evidence="1">The sequence shown here is derived from an EMBL/GenBank/DDBJ whole genome shotgun (WGS) entry which is preliminary data.</text>
</comment>
<name>A0ABP9PY31_9PSEU</name>
<proteinExistence type="predicted"/>
<accession>A0ABP9PY31</accession>
<dbReference type="InterPro" id="IPR011990">
    <property type="entry name" value="TPR-like_helical_dom_sf"/>
</dbReference>
<evidence type="ECO:0008006" key="3">
    <source>
        <dbReference type="Google" id="ProtNLM"/>
    </source>
</evidence>
<dbReference type="EMBL" id="BAABJP010000007">
    <property type="protein sequence ID" value="GAA5151757.1"/>
    <property type="molecule type" value="Genomic_DNA"/>
</dbReference>
<dbReference type="Gene3D" id="1.25.40.10">
    <property type="entry name" value="Tetratricopeptide repeat domain"/>
    <property type="match status" value="1"/>
</dbReference>